<organism evidence="1">
    <name type="scientific">Chlamydomonas leiostraca</name>
    <dbReference type="NCBI Taxonomy" id="1034604"/>
    <lineage>
        <taxon>Eukaryota</taxon>
        <taxon>Viridiplantae</taxon>
        <taxon>Chlorophyta</taxon>
        <taxon>core chlorophytes</taxon>
        <taxon>Chlorophyceae</taxon>
        <taxon>CS clade</taxon>
        <taxon>Chlamydomonadales</taxon>
        <taxon>Chlamydomonadaceae</taxon>
        <taxon>Chlamydomonas</taxon>
    </lineage>
</organism>
<sequence length="170" mass="17650">MPNKWGVARVQRPPGSVTISLVITSHVSISHFSAAYLAAELLLSRLRHLFPNAALGDVSLSKMTFHPIIGRGATRSSANSAFLLTLPSEEMVLAAVDMSGSLFTYLPPATSGLTAAQVAAQLQAARAAASSPGFVYPAPGGDLPRAARRLCPVSSQSALRGGCPSARQPD</sequence>
<evidence type="ECO:0000313" key="1">
    <source>
        <dbReference type="EMBL" id="CAD8663837.1"/>
    </source>
</evidence>
<proteinExistence type="predicted"/>
<name>A0A7S0NBM8_9CHLO</name>
<accession>A0A7S0NBM8</accession>
<reference evidence="1" key="1">
    <citation type="submission" date="2021-01" db="EMBL/GenBank/DDBJ databases">
        <authorList>
            <person name="Corre E."/>
            <person name="Pelletier E."/>
            <person name="Niang G."/>
            <person name="Scheremetjew M."/>
            <person name="Finn R."/>
            <person name="Kale V."/>
            <person name="Holt S."/>
            <person name="Cochrane G."/>
            <person name="Meng A."/>
            <person name="Brown T."/>
            <person name="Cohen L."/>
        </authorList>
    </citation>
    <scope>NUCLEOTIDE SEQUENCE</scope>
    <source>
        <strain evidence="1">SAG 11-49</strain>
    </source>
</reference>
<dbReference type="EMBL" id="HBFB01001493">
    <property type="protein sequence ID" value="CAD8663837.1"/>
    <property type="molecule type" value="Transcribed_RNA"/>
</dbReference>
<dbReference type="AlphaFoldDB" id="A0A7S0NBM8"/>
<gene>
    <name evidence="1" type="ORF">CLEI1391_LOCUS743</name>
</gene>
<protein>
    <submittedName>
        <fullName evidence="1">Uncharacterized protein</fullName>
    </submittedName>
</protein>